<dbReference type="InterPro" id="IPR011646">
    <property type="entry name" value="KAP_P-loop"/>
</dbReference>
<gene>
    <name evidence="6" type="ORF">CLV68_1832</name>
</gene>
<dbReference type="InterPro" id="IPR027417">
    <property type="entry name" value="P-loop_NTPase"/>
</dbReference>
<comment type="caution">
    <text evidence="6">The sequence shown here is derived from an EMBL/GenBank/DDBJ whole genome shotgun (WGS) entry which is preliminary data.</text>
</comment>
<reference evidence="6 7" key="1">
    <citation type="submission" date="2018-10" db="EMBL/GenBank/DDBJ databases">
        <title>Genomic Encyclopedia of Archaeal and Bacterial Type Strains, Phase II (KMG-II): from individual species to whole genera.</title>
        <authorList>
            <person name="Goeker M."/>
        </authorList>
    </citation>
    <scope>NUCLEOTIDE SEQUENCE [LARGE SCALE GENOMIC DNA]</scope>
    <source>
        <strain evidence="6 7">DSM 45657</strain>
    </source>
</reference>
<dbReference type="InterPro" id="IPR015943">
    <property type="entry name" value="WD40/YVTN_repeat-like_dom_sf"/>
</dbReference>
<keyword evidence="1 3" id="KW-0853">WD repeat</keyword>
<keyword evidence="7" id="KW-1185">Reference proteome</keyword>
<evidence type="ECO:0000256" key="3">
    <source>
        <dbReference type="PROSITE-ProRule" id="PRU00221"/>
    </source>
</evidence>
<name>A0A421BAI4_9PSEU</name>
<dbReference type="Gene3D" id="2.130.10.10">
    <property type="entry name" value="YVTN repeat-like/Quinoprotein amine dehydrogenase"/>
    <property type="match status" value="2"/>
</dbReference>
<feature type="repeat" description="WD" evidence="3">
    <location>
        <begin position="103"/>
        <end position="135"/>
    </location>
</feature>
<evidence type="ECO:0000256" key="2">
    <source>
        <dbReference type="ARBA" id="ARBA00022737"/>
    </source>
</evidence>
<feature type="repeat" description="WD" evidence="3">
    <location>
        <begin position="299"/>
        <end position="332"/>
    </location>
</feature>
<dbReference type="EMBL" id="RCDD01000001">
    <property type="protein sequence ID" value="RLK61295.1"/>
    <property type="molecule type" value="Genomic_DNA"/>
</dbReference>
<evidence type="ECO:0000256" key="4">
    <source>
        <dbReference type="SAM" id="Phobius"/>
    </source>
</evidence>
<dbReference type="PROSITE" id="PS00678">
    <property type="entry name" value="WD_REPEATS_1"/>
    <property type="match status" value="1"/>
</dbReference>
<keyword evidence="4" id="KW-0472">Membrane</keyword>
<evidence type="ECO:0000313" key="7">
    <source>
        <dbReference type="Proteomes" id="UP000282454"/>
    </source>
</evidence>
<organism evidence="6 7">
    <name type="scientific">Actinokineospora cianjurensis</name>
    <dbReference type="NCBI Taxonomy" id="585224"/>
    <lineage>
        <taxon>Bacteria</taxon>
        <taxon>Bacillati</taxon>
        <taxon>Actinomycetota</taxon>
        <taxon>Actinomycetes</taxon>
        <taxon>Pseudonocardiales</taxon>
        <taxon>Pseudonocardiaceae</taxon>
        <taxon>Actinokineospora</taxon>
    </lineage>
</organism>
<dbReference type="OrthoDB" id="88903at2"/>
<dbReference type="InterPro" id="IPR001680">
    <property type="entry name" value="WD40_rpt"/>
</dbReference>
<dbReference type="Pfam" id="PF07693">
    <property type="entry name" value="KAP_NTPase"/>
    <property type="match status" value="1"/>
</dbReference>
<dbReference type="SUPFAM" id="SSF50978">
    <property type="entry name" value="WD40 repeat-like"/>
    <property type="match status" value="1"/>
</dbReference>
<dbReference type="PROSITE" id="PS50294">
    <property type="entry name" value="WD_REPEATS_REGION"/>
    <property type="match status" value="1"/>
</dbReference>
<dbReference type="Proteomes" id="UP000282454">
    <property type="component" value="Unassembled WGS sequence"/>
</dbReference>
<proteinExistence type="predicted"/>
<evidence type="ECO:0000313" key="6">
    <source>
        <dbReference type="EMBL" id="RLK61295.1"/>
    </source>
</evidence>
<feature type="domain" description="KAP NTPase" evidence="5">
    <location>
        <begin position="356"/>
        <end position="732"/>
    </location>
</feature>
<keyword evidence="4" id="KW-0812">Transmembrane</keyword>
<dbReference type="PANTHER" id="PTHR22847:SF637">
    <property type="entry name" value="WD REPEAT DOMAIN 5B"/>
    <property type="match status" value="1"/>
</dbReference>
<dbReference type="RefSeq" id="WP_121389976.1">
    <property type="nucleotide sequence ID" value="NZ_RCDD01000001.1"/>
</dbReference>
<dbReference type="PANTHER" id="PTHR22847">
    <property type="entry name" value="WD40 REPEAT PROTEIN"/>
    <property type="match status" value="1"/>
</dbReference>
<accession>A0A421BAI4</accession>
<feature type="transmembrane region" description="Helical" evidence="4">
    <location>
        <begin position="487"/>
        <end position="510"/>
    </location>
</feature>
<feature type="transmembrane region" description="Helical" evidence="4">
    <location>
        <begin position="452"/>
        <end position="475"/>
    </location>
</feature>
<dbReference type="InterPro" id="IPR019775">
    <property type="entry name" value="WD40_repeat_CS"/>
</dbReference>
<dbReference type="PROSITE" id="PS50082">
    <property type="entry name" value="WD_REPEATS_2"/>
    <property type="match status" value="3"/>
</dbReference>
<protein>
    <submittedName>
        <fullName evidence="6">WD40 repeat protein</fullName>
    </submittedName>
</protein>
<dbReference type="InterPro" id="IPR036322">
    <property type="entry name" value="WD40_repeat_dom_sf"/>
</dbReference>
<dbReference type="Pfam" id="PF00400">
    <property type="entry name" value="WD40"/>
    <property type="match status" value="4"/>
</dbReference>
<feature type="repeat" description="WD" evidence="3">
    <location>
        <begin position="81"/>
        <end position="96"/>
    </location>
</feature>
<keyword evidence="4" id="KW-1133">Transmembrane helix</keyword>
<dbReference type="AlphaFoldDB" id="A0A421BAI4"/>
<dbReference type="SMART" id="SM00320">
    <property type="entry name" value="WD40"/>
    <property type="match status" value="5"/>
</dbReference>
<evidence type="ECO:0000259" key="5">
    <source>
        <dbReference type="Pfam" id="PF07693"/>
    </source>
</evidence>
<keyword evidence="2" id="KW-0677">Repeat</keyword>
<evidence type="ECO:0000256" key="1">
    <source>
        <dbReference type="ARBA" id="ARBA00022574"/>
    </source>
</evidence>
<dbReference type="SUPFAM" id="SSF52540">
    <property type="entry name" value="P-loop containing nucleoside triphosphate hydrolases"/>
    <property type="match status" value="1"/>
</dbReference>
<sequence>MAPQREIRLHIEGGHSGADLASLSADSGYVLTDQPDDADQVVKSGTDIAKPTMAPYREQQVFDIGTKVTSVVVADETPAILAAGGEDGVVRLWNLQHFGERRLRGHAGPVWSVAASRYSPGQVFSAGQDGTVRAWPLYGSGESITLYQHNGIANAVAAGKGSTVISGGDDGIVHLWTNGTLRELRGHEHFVTGVALSEDLVPMSVSANGAMTTWDPDDRPTHPSGGPAIGVATGASRAFLATAHNHVIDLAPGGPGLVLGTKPVSLAVTTISGVTTVAIGGEDGLVRLWEPDTGGLINLPGHTGPVRGVAFGTVDERPVVVSGGEDGTVRVWARPTTDHVEWAADAPATQDDLHRRPLATLIAEQLRQVDSSFLVHLDGPWGSGKSTILGFLRTELDRDFTTVPFDAWREAGVGPSWWALLTALRTAIRGQRGFLGRFGLRISESFARLRRVGAPVVLAFILLLALAFGVWWLFASDFKNVAEIAKSVTGAIAGVGTLWAGALVASRFLLWDSARGARLFEQSNTNPMLEVNRHFSWLAKRAKRPIVFLVDDLDRCKESTVVELLDTVQTLVRDTGAHFVVAADGAWIRASYEQAYEKFSTAVAEPGRPLGYLFLDKFFQLRVQVPAIDSPRRQDYLRQLLRTVDIPRPQEIAAEEGRVLAQLGRSVTEAQVVDALSTASPVVRGRVAEEALRRMSTPAAVIATEHSLQRYAGLLPPNPRAMKRFINTYSMSRAVRTLEGNVVPVQSLALWTVVEIRWPSLADYLRANPEAILLADTKADQAPEALHPVFADESLVILAKQLTPDLIREACGG</sequence>